<evidence type="ECO:0000313" key="9">
    <source>
        <dbReference type="Proteomes" id="UP000242875"/>
    </source>
</evidence>
<evidence type="ECO:0000256" key="5">
    <source>
        <dbReference type="ARBA" id="ARBA00023242"/>
    </source>
</evidence>
<keyword evidence="4 6" id="KW-0694">RNA-binding</keyword>
<comment type="similarity">
    <text evidence="2 6">Belongs to the metallo-beta-lactamase superfamily. RNA-metabolizing metallo-beta-lactamase-like family. CPSF2/YSH1 subfamily.</text>
</comment>
<gene>
    <name evidence="8" type="ORF">BZG36_00414</name>
</gene>
<dbReference type="InterPro" id="IPR001279">
    <property type="entry name" value="Metallo-B-lactamas"/>
</dbReference>
<dbReference type="Proteomes" id="UP000242875">
    <property type="component" value="Unassembled WGS sequence"/>
</dbReference>
<protein>
    <recommendedName>
        <fullName evidence="6">Cleavage and polyadenylation specificity factor subunit 2</fullName>
    </recommendedName>
    <alternativeName>
        <fullName evidence="6">Cleavage and polyadenylation specificity factor 100 kDa subunit</fullName>
    </alternativeName>
</protein>
<dbReference type="OrthoDB" id="64353at2759"/>
<feature type="domain" description="Beta-Casp" evidence="7">
    <location>
        <begin position="249"/>
        <end position="396"/>
    </location>
</feature>
<evidence type="ECO:0000256" key="4">
    <source>
        <dbReference type="ARBA" id="ARBA00022884"/>
    </source>
</evidence>
<keyword evidence="5 6" id="KW-0539">Nucleus</keyword>
<comment type="caution">
    <text evidence="8">The sequence shown here is derived from an EMBL/GenBank/DDBJ whole genome shotgun (WGS) entry which is preliminary data.</text>
</comment>
<dbReference type="InterPro" id="IPR027075">
    <property type="entry name" value="CPSF2"/>
</dbReference>
<dbReference type="CDD" id="cd16293">
    <property type="entry name" value="CPSF2-like_MBL-fold"/>
    <property type="match status" value="1"/>
</dbReference>
<dbReference type="GO" id="GO:0003723">
    <property type="term" value="F:RNA binding"/>
    <property type="evidence" value="ECO:0007669"/>
    <property type="project" value="UniProtKB-KW"/>
</dbReference>
<accession>A0A261Y852</accession>
<dbReference type="InterPro" id="IPR022712">
    <property type="entry name" value="Beta_Casp"/>
</dbReference>
<dbReference type="AlphaFoldDB" id="A0A261Y852"/>
<dbReference type="EMBL" id="MVBO01000002">
    <property type="protein sequence ID" value="OZJ06761.1"/>
    <property type="molecule type" value="Genomic_DNA"/>
</dbReference>
<dbReference type="GO" id="GO:0005847">
    <property type="term" value="C:mRNA cleavage and polyadenylation specificity factor complex"/>
    <property type="evidence" value="ECO:0007669"/>
    <property type="project" value="EnsemblFungi"/>
</dbReference>
<comment type="subcellular location">
    <subcellularLocation>
        <location evidence="1 6">Nucleus</location>
    </subcellularLocation>
</comment>
<dbReference type="PANTHER" id="PTHR45922">
    <property type="entry name" value="CLEAVAGE AND POLYADENYLATION SPECIFICITY FACTOR SUBUNIT 2"/>
    <property type="match status" value="1"/>
</dbReference>
<reference evidence="8 9" key="1">
    <citation type="journal article" date="2017" name="Mycologia">
        <title>Bifiguratus adelaidae, gen. et sp. nov., a new member of Mucoromycotina in endophytic and soil-dwelling habitats.</title>
        <authorList>
            <person name="Torres-Cruz T.J."/>
            <person name="Billingsley Tobias T.L."/>
            <person name="Almatruk M."/>
            <person name="Hesse C."/>
            <person name="Kuske C.R."/>
            <person name="Desiro A."/>
            <person name="Benucci G.M."/>
            <person name="Bonito G."/>
            <person name="Stajich J.E."/>
            <person name="Dunlap C."/>
            <person name="Arnold A.E."/>
            <person name="Porras-Alfaro A."/>
        </authorList>
    </citation>
    <scope>NUCLEOTIDE SEQUENCE [LARGE SCALE GENOMIC DNA]</scope>
    <source>
        <strain evidence="8 9">AZ0501</strain>
    </source>
</reference>
<dbReference type="InterPro" id="IPR036866">
    <property type="entry name" value="RibonucZ/Hydroxyglut_hydro"/>
</dbReference>
<dbReference type="Pfam" id="PF13299">
    <property type="entry name" value="CPSF100_C"/>
    <property type="match status" value="1"/>
</dbReference>
<dbReference type="FunFam" id="3.60.15.10:FF:000008">
    <property type="entry name" value="Cleavage and polyadenylation specificity factor subunit 2"/>
    <property type="match status" value="1"/>
</dbReference>
<evidence type="ECO:0000256" key="1">
    <source>
        <dbReference type="ARBA" id="ARBA00004123"/>
    </source>
</evidence>
<keyword evidence="3 6" id="KW-0507">mRNA processing</keyword>
<evidence type="ECO:0000256" key="3">
    <source>
        <dbReference type="ARBA" id="ARBA00022664"/>
    </source>
</evidence>
<name>A0A261Y852_9FUNG</name>
<dbReference type="InterPro" id="IPR035639">
    <property type="entry name" value="CPSF2_MBL"/>
</dbReference>
<proteinExistence type="inferred from homology"/>
<sequence length="792" mass="89044">MTSYIKFTALTGTKTEAPLCYLLEIDEAKILLDCGWTDSFNVEDLKALRRIAKQVDALLISHADVAHLGAYPYARSHLGLTCPVYGTLPVASMGKLCMYDLYQSKRNEMNFDVFSLEDVENAFDRMVSLRYSQPTVLPGKCKGIIVTAYAAGHTVGGTLWKIKKDTDEIVYAVDFNHQKERHLDGTVLLTSGVVPDALVRPSLMITDAQNAEVIHPQRKLRDEAFLETIMNTLENKASVLLPTDSSTRVLELAYLLDQHWTFWKLKQYPLIFLTNTSQHTIHYAKIMLEWMGGAITRQFSQSRENPFDFKYVRLCQRIEELDQYPGPKVVLASNLSLDTGFARELFTKWMVFDANESMDVDKANDSDGLDQDASPKHRNAIILTDRGPKNSLARHLYEQWESMVYEEADDNDKQAKVGPALELRTSIDLTLSSKVKLEGAELQQFQAAARAKAEREAAQAAILARSKNIMEEDVSDDSDSEAELDDPGIGDLVSGSNYDLYVKDVGRSGGFFRQSQSYRMFPFFERRKKFDDYGEVIVPDHYLTEADKEDLKRAKAIDGSGANFGDEADILRRGLDQPILQKQDDFPTKFVTIHTQLQVDCIIRYIDIEGVSDGRSLKQLLFQILVHGDQKPTDKLAVALSEVDGMTKEIFTPNEGEVMNVSAATNLYQLKLTDALVSRIKYEQMDDYELAYVNGKIHFPEDSTTPVLEIPEGSESSALHTPVLVGDARLSEFRRVLQAEGIHAEFKGEGVLVCNDQVAVRKTATGQLLLEGVLSNDYFRIRSLLYAQHAIV</sequence>
<evidence type="ECO:0000256" key="2">
    <source>
        <dbReference type="ARBA" id="ARBA00010624"/>
    </source>
</evidence>
<dbReference type="Pfam" id="PF16661">
    <property type="entry name" value="Lactamase_B_6"/>
    <property type="match status" value="1"/>
</dbReference>
<evidence type="ECO:0000256" key="6">
    <source>
        <dbReference type="RuleBase" id="RU365006"/>
    </source>
</evidence>
<dbReference type="GO" id="GO:0006398">
    <property type="term" value="P:mRNA 3'-end processing by stem-loop binding and cleavage"/>
    <property type="evidence" value="ECO:0007669"/>
    <property type="project" value="InterPro"/>
</dbReference>
<dbReference type="PANTHER" id="PTHR45922:SF1">
    <property type="entry name" value="CLEAVAGE AND POLYADENYLATION SPECIFICITY FACTOR SUBUNIT 2"/>
    <property type="match status" value="1"/>
</dbReference>
<dbReference type="SUPFAM" id="SSF56281">
    <property type="entry name" value="Metallo-hydrolase/oxidoreductase"/>
    <property type="match status" value="1"/>
</dbReference>
<keyword evidence="9" id="KW-1185">Reference proteome</keyword>
<evidence type="ECO:0000259" key="7">
    <source>
        <dbReference type="SMART" id="SM01027"/>
    </source>
</evidence>
<dbReference type="Pfam" id="PF10996">
    <property type="entry name" value="Beta-Casp"/>
    <property type="match status" value="1"/>
</dbReference>
<dbReference type="SMART" id="SM01027">
    <property type="entry name" value="Beta-Casp"/>
    <property type="match status" value="1"/>
</dbReference>
<evidence type="ECO:0000313" key="8">
    <source>
        <dbReference type="EMBL" id="OZJ06761.1"/>
    </source>
</evidence>
<organism evidence="8 9">
    <name type="scientific">Bifiguratus adelaidae</name>
    <dbReference type="NCBI Taxonomy" id="1938954"/>
    <lineage>
        <taxon>Eukaryota</taxon>
        <taxon>Fungi</taxon>
        <taxon>Fungi incertae sedis</taxon>
        <taxon>Mucoromycota</taxon>
        <taxon>Mucoromycotina</taxon>
        <taxon>Endogonomycetes</taxon>
        <taxon>Endogonales</taxon>
        <taxon>Endogonales incertae sedis</taxon>
        <taxon>Bifiguratus</taxon>
    </lineage>
</organism>
<dbReference type="Gene3D" id="3.60.15.10">
    <property type="entry name" value="Ribonuclease Z/Hydroxyacylglutathione hydrolase-like"/>
    <property type="match status" value="1"/>
</dbReference>
<dbReference type="InterPro" id="IPR025069">
    <property type="entry name" value="Cpsf2_C"/>
</dbReference>